<evidence type="ECO:0000256" key="2">
    <source>
        <dbReference type="SAM" id="MobiDB-lite"/>
    </source>
</evidence>
<dbReference type="EMBL" id="ML143393">
    <property type="protein sequence ID" value="TBU32932.1"/>
    <property type="molecule type" value="Genomic_DNA"/>
</dbReference>
<organism evidence="5">
    <name type="scientific">Dichomitus squalens</name>
    <dbReference type="NCBI Taxonomy" id="114155"/>
    <lineage>
        <taxon>Eukaryota</taxon>
        <taxon>Fungi</taxon>
        <taxon>Dikarya</taxon>
        <taxon>Basidiomycota</taxon>
        <taxon>Agaricomycotina</taxon>
        <taxon>Agaricomycetes</taxon>
        <taxon>Polyporales</taxon>
        <taxon>Polyporaceae</taxon>
        <taxon>Dichomitus</taxon>
    </lineage>
</organism>
<evidence type="ECO:0000259" key="3">
    <source>
        <dbReference type="Pfam" id="PF10363"/>
    </source>
</evidence>
<dbReference type="InterPro" id="IPR057407">
    <property type="entry name" value="HEAT_TANGO6"/>
</dbReference>
<reference evidence="5" key="1">
    <citation type="submission" date="2019-01" db="EMBL/GenBank/DDBJ databases">
        <title>Draft genome sequences of three monokaryotic isolates of the white-rot basidiomycete fungus Dichomitus squalens.</title>
        <authorList>
            <consortium name="DOE Joint Genome Institute"/>
            <person name="Lopez S.C."/>
            <person name="Andreopoulos B."/>
            <person name="Pangilinan J."/>
            <person name="Lipzen A."/>
            <person name="Riley R."/>
            <person name="Ahrendt S."/>
            <person name="Ng V."/>
            <person name="Barry K."/>
            <person name="Daum C."/>
            <person name="Grigoriev I.V."/>
            <person name="Hilden K.S."/>
            <person name="Makela M.R."/>
            <person name="de Vries R.P."/>
        </authorList>
    </citation>
    <scope>NUCLEOTIDE SEQUENCE [LARGE SCALE GENOMIC DNA]</scope>
    <source>
        <strain evidence="5">OM18370.1</strain>
    </source>
</reference>
<gene>
    <name evidence="5" type="ORF">BD311DRAFT_714046</name>
</gene>
<feature type="domain" description="RNA polymerase II assembly factor Rtp1 C-terminal" evidence="3">
    <location>
        <begin position="759"/>
        <end position="888"/>
    </location>
</feature>
<accession>A0A4Q9N1C0</accession>
<dbReference type="Pfam" id="PF23565">
    <property type="entry name" value="ARM_TANGO6"/>
    <property type="match status" value="1"/>
</dbReference>
<dbReference type="Pfam" id="PF10363">
    <property type="entry name" value="RTP1_C1"/>
    <property type="match status" value="1"/>
</dbReference>
<feature type="compositionally biased region" description="Acidic residues" evidence="2">
    <location>
        <begin position="645"/>
        <end position="664"/>
    </location>
</feature>
<evidence type="ECO:0000313" key="5">
    <source>
        <dbReference type="EMBL" id="TBU32932.1"/>
    </source>
</evidence>
<protein>
    <submittedName>
        <fullName evidence="5">Uncharacterized protein</fullName>
    </submittedName>
</protein>
<dbReference type="OrthoDB" id="39591at2759"/>
<evidence type="ECO:0000256" key="1">
    <source>
        <dbReference type="ARBA" id="ARBA00005724"/>
    </source>
</evidence>
<dbReference type="PANTHER" id="PTHR20959:SF1">
    <property type="entry name" value="TRANSPORT AND GOLGI ORGANIZATION PROTEIN 6 HOMOLOG"/>
    <property type="match status" value="1"/>
</dbReference>
<feature type="compositionally biased region" description="Basic and acidic residues" evidence="2">
    <location>
        <begin position="965"/>
        <end position="980"/>
    </location>
</feature>
<dbReference type="PANTHER" id="PTHR20959">
    <property type="entry name" value="TRANSPORT AND GOLGI ORGANIZATION PROTEIN 6 FAMILY MEMBER"/>
    <property type="match status" value="1"/>
</dbReference>
<dbReference type="AlphaFoldDB" id="A0A4Q9N1C0"/>
<dbReference type="InterPro" id="IPR039600">
    <property type="entry name" value="TANGO6/Rtp1"/>
</dbReference>
<dbReference type="InterPro" id="IPR011989">
    <property type="entry name" value="ARM-like"/>
</dbReference>
<feature type="region of interest" description="Disordered" evidence="2">
    <location>
        <begin position="619"/>
        <end position="673"/>
    </location>
</feature>
<name>A0A4Q9N1C0_9APHY</name>
<dbReference type="SUPFAM" id="SSF48371">
    <property type="entry name" value="ARM repeat"/>
    <property type="match status" value="1"/>
</dbReference>
<dbReference type="GO" id="GO:0009306">
    <property type="term" value="P:protein secretion"/>
    <property type="evidence" value="ECO:0007669"/>
    <property type="project" value="TreeGrafter"/>
</dbReference>
<proteinExistence type="inferred from homology"/>
<dbReference type="Proteomes" id="UP000292957">
    <property type="component" value="Unassembled WGS sequence"/>
</dbReference>
<feature type="compositionally biased region" description="Polar residues" evidence="2">
    <location>
        <begin position="619"/>
        <end position="629"/>
    </location>
</feature>
<feature type="region of interest" description="Disordered" evidence="2">
    <location>
        <begin position="735"/>
        <end position="755"/>
    </location>
</feature>
<sequence length="1086" mass="117780">MSKRVLNVTFQVMSRDRGLSEIFQAAAILTAPAATSEARPADLKGVLLRRLADYYAYVGNEAPQPESSLEGAQLSTAVGALSVLEQLHGLLKDPDELVHNALPQSRDDDEKIVPENNPTLIGSRDMALIRTLTSIVFKWGVEPLLQRIVSAIPSTSTSHLARGASIIDLTGLPHEYSLLCSLSSRLLTLPLCEGTASPLSKSVVTATLLNQHLSDLLLPCIVIGWLPKSLASDSMPTGDAFRPQVMYLLSRLPVSQVISAVGQTLAKAPSSLPYARRACTFILSRQLVRPEGIRGLCESVFAEEDVAGDDAPLQKLEHVARVLNTVPVGMKAEEYSKTFIPRMLLLLSSEDRALPATHRRAIAFSLSRMLTNDDSPELQKAATALLLSSLHNPILFGSGDLSTDASLRIIQVLLTNTDPSPHLLSALFTPIVPSLYTLHAYLKGKKASDPLLRESLQGYLGTWGRLLGSAEVISTLWRVIDGEGGNWRVDVAGSISRTEDAPQDATSLSLFTPESLKQAEEAGDLDVDANILGLRPDPVQFVSFIGSLKRADVSSELFVRLLEGYRELRSHADADPLKTLLYLQLILQMQKQLSTDDNLGILKKPEHILSFIKHALENPRQSEPSQAKTTLDAGLRMESLRIVPDEAEDDELEDGDSDDEEEGTEGLPDQPLDDMTSTAVKLLLSVLEANPDLSARNAPILNDIFSLLEPLSKASNEELRSLTREARMVMTARLASTSDTAGDRAPKAAGDAETPQETYQKALKLLQDPLLPVRAHGLMLLRQLVSARKRSGRDGLSEPPLDRALVPGILSIFMQSIQDDDSYMYLNAVQGLSAMVDGYGKDVLRGLVNNYAGGLDSLSASTMSQHDVDMRTRVGEALGQVIQRCGEALPSYAPLLVPALFQVVRTTQFPTVLRTSAISLLAQCIKTNALAVLPYIVDLADAMVDLLQIESVAAAPHKPSLRPKRSADTKSEREEAHADADADQEGQHNTPPAPPTMDTQPTSTNTKFPPLRRAALHFLSLLIQACTSRVYETGDAEGLMLPPGAMKRARTTLGYVAATDADDVVRVMARETTEGLDQLVEALIGL</sequence>
<dbReference type="InterPro" id="IPR016024">
    <property type="entry name" value="ARM-type_fold"/>
</dbReference>
<dbReference type="InterPro" id="IPR019451">
    <property type="entry name" value="Rtp1_C1"/>
</dbReference>
<dbReference type="Gene3D" id="1.25.10.10">
    <property type="entry name" value="Leucine-rich Repeat Variant"/>
    <property type="match status" value="1"/>
</dbReference>
<feature type="domain" description="TANGO6 HEAT repeat" evidence="4">
    <location>
        <begin position="292"/>
        <end position="480"/>
    </location>
</feature>
<feature type="compositionally biased region" description="Polar residues" evidence="2">
    <location>
        <begin position="997"/>
        <end position="1007"/>
    </location>
</feature>
<feature type="region of interest" description="Disordered" evidence="2">
    <location>
        <begin position="957"/>
        <end position="1008"/>
    </location>
</feature>
<evidence type="ECO:0000259" key="4">
    <source>
        <dbReference type="Pfam" id="PF23565"/>
    </source>
</evidence>
<comment type="similarity">
    <text evidence="1">Belongs to the Tango6 family.</text>
</comment>